<dbReference type="EMBL" id="JABVXQ010000002">
    <property type="protein sequence ID" value="KAF6125187.1"/>
    <property type="molecule type" value="Genomic_DNA"/>
</dbReference>
<protein>
    <submittedName>
        <fullName evidence="1">Uncharacterized protein</fullName>
    </submittedName>
</protein>
<proteinExistence type="predicted"/>
<organism evidence="1 2">
    <name type="scientific">Phyllostomus discolor</name>
    <name type="common">pale spear-nosed bat</name>
    <dbReference type="NCBI Taxonomy" id="89673"/>
    <lineage>
        <taxon>Eukaryota</taxon>
        <taxon>Metazoa</taxon>
        <taxon>Chordata</taxon>
        <taxon>Craniata</taxon>
        <taxon>Vertebrata</taxon>
        <taxon>Euteleostomi</taxon>
        <taxon>Mammalia</taxon>
        <taxon>Eutheria</taxon>
        <taxon>Laurasiatheria</taxon>
        <taxon>Chiroptera</taxon>
        <taxon>Yangochiroptera</taxon>
        <taxon>Phyllostomidae</taxon>
        <taxon>Phyllostominae</taxon>
        <taxon>Phyllostomus</taxon>
    </lineage>
</organism>
<dbReference type="Proteomes" id="UP000664940">
    <property type="component" value="Unassembled WGS sequence"/>
</dbReference>
<evidence type="ECO:0000313" key="1">
    <source>
        <dbReference type="EMBL" id="KAF6125187.1"/>
    </source>
</evidence>
<reference evidence="1 2" key="1">
    <citation type="journal article" date="2020" name="Nature">
        <title>Six reference-quality genomes reveal evolution of bat adaptations.</title>
        <authorList>
            <person name="Jebb D."/>
            <person name="Huang Z."/>
            <person name="Pippel M."/>
            <person name="Hughes G.M."/>
            <person name="Lavrichenko K."/>
            <person name="Devanna P."/>
            <person name="Winkler S."/>
            <person name="Jermiin L.S."/>
            <person name="Skirmuntt E.C."/>
            <person name="Katzourakis A."/>
            <person name="Burkitt-Gray L."/>
            <person name="Ray D.A."/>
            <person name="Sullivan K.A.M."/>
            <person name="Roscito J.G."/>
            <person name="Kirilenko B.M."/>
            <person name="Davalos L.M."/>
            <person name="Corthals A.P."/>
            <person name="Power M.L."/>
            <person name="Jones G."/>
            <person name="Ransome R.D."/>
            <person name="Dechmann D.K.N."/>
            <person name="Locatelli A.G."/>
            <person name="Puechmaille S.J."/>
            <person name="Fedrigo O."/>
            <person name="Jarvis E.D."/>
            <person name="Hiller M."/>
            <person name="Vernes S.C."/>
            <person name="Myers E.W."/>
            <person name="Teeling E.C."/>
        </authorList>
    </citation>
    <scope>NUCLEOTIDE SEQUENCE [LARGE SCALE GENOMIC DNA]</scope>
    <source>
        <strain evidence="1">Bat1K_MPI-CBG_1</strain>
    </source>
</reference>
<name>A0A834B2E7_9CHIR</name>
<sequence>MRAWTGWSLKSRPGSMLRDSVTRVDEDCEHQQEEAALTTAGVRGVVCLQLGRRVRGRISVNLLLESSEARLVDQGQKTSGCHSSATLASEILQLIFFQAPPFLLANYYSPLGFNLQVTSLEKASSVFSRHYVFLLHGVCHSCHLLLLPSPLDWKLHEGRSPVSLFPTASHQLAHRGTQ</sequence>
<comment type="caution">
    <text evidence="1">The sequence shown here is derived from an EMBL/GenBank/DDBJ whole genome shotgun (WGS) entry which is preliminary data.</text>
</comment>
<dbReference type="AlphaFoldDB" id="A0A834B2E7"/>
<evidence type="ECO:0000313" key="2">
    <source>
        <dbReference type="Proteomes" id="UP000664940"/>
    </source>
</evidence>
<accession>A0A834B2E7</accession>
<gene>
    <name evidence="1" type="ORF">HJG60_009712</name>
</gene>